<name>A0A7S1KQT8_9EUKA</name>
<feature type="transmembrane region" description="Helical" evidence="8">
    <location>
        <begin position="384"/>
        <end position="405"/>
    </location>
</feature>
<feature type="region of interest" description="Disordered" evidence="7">
    <location>
        <begin position="605"/>
        <end position="624"/>
    </location>
</feature>
<accession>A0A7S1KQT8</accession>
<evidence type="ECO:0000256" key="8">
    <source>
        <dbReference type="SAM" id="Phobius"/>
    </source>
</evidence>
<sequence length="624" mass="69524">MPSLSLNSIREYVHKHEYINILWKNAPFRYLFISGIISRIGDFLTFIAISSRLEEETQNSQYNGLTLSLLVVSLVLPQVVFSPWAGVLADLMDKRIVMLISDLFRACIVLLFLVTENSTILVLLVLFACEVFASFFNPSREGLIPFVVPEKDLDVANAMDALMWMSCSFLGSTFGGITMLVAGSTMCYILDSITYLISAVCVVLLIFAMRRSDRENQDGLELLEDAPEIEDIVLIDSAEDVETKEEPNVDALEPDASNDGANNDNTHMQMEVVQPQLIEVATPPDSSLLSDIPLSDVDLELPIEEKPMMEMTRMGGAKFYLRKIPTEFMNQITAHIYGVVFLATNPFLLTVALAKAFQSSIWGTLDIVIIIFSSGRYRMLDNPAVFMSVVRACMGLTSGVSPVLLERIVKPTSALAMRRTLSFSHLLMSLGMLITFLATFFGYYVGIVFFIGGAATLAYGGGMVWVYSTIILQKNSPENYVGRIMSFDMGFAAGAIECGSAVLVGFLIDFTSVSMDIIIAILMGFTLMVTIFWLIHYAHFKKLPEQYEPTWLFNSMRYSGLSADRKQEMHRDLQAQKGIIMENWTANPELDHIAKSIIDRHQGTKVEVDSDPDVSADEFVEETA</sequence>
<keyword evidence="4 8" id="KW-0812">Transmembrane</keyword>
<dbReference type="EMBL" id="HBGD01006837">
    <property type="protein sequence ID" value="CAD9082471.1"/>
    <property type="molecule type" value="Transcribed_RNA"/>
</dbReference>
<feature type="transmembrane region" description="Helical" evidence="8">
    <location>
        <begin position="161"/>
        <end position="182"/>
    </location>
</feature>
<dbReference type="AlphaFoldDB" id="A0A7S1KQT8"/>
<feature type="transmembrane region" description="Helical" evidence="8">
    <location>
        <begin position="426"/>
        <end position="444"/>
    </location>
</feature>
<dbReference type="PANTHER" id="PTHR43266">
    <property type="entry name" value="MACROLIDE-EFFLUX PROTEIN"/>
    <property type="match status" value="1"/>
</dbReference>
<feature type="transmembrane region" description="Helical" evidence="8">
    <location>
        <begin position="332"/>
        <end position="354"/>
    </location>
</feature>
<reference evidence="9" key="1">
    <citation type="submission" date="2021-01" db="EMBL/GenBank/DDBJ databases">
        <authorList>
            <person name="Corre E."/>
            <person name="Pelletier E."/>
            <person name="Niang G."/>
            <person name="Scheremetjew M."/>
            <person name="Finn R."/>
            <person name="Kale V."/>
            <person name="Holt S."/>
            <person name="Cochrane G."/>
            <person name="Meng A."/>
            <person name="Brown T."/>
            <person name="Cohen L."/>
        </authorList>
    </citation>
    <scope>NUCLEOTIDE SEQUENCE</scope>
    <source>
        <strain evidence="9">WS</strain>
    </source>
</reference>
<feature type="transmembrane region" description="Helical" evidence="8">
    <location>
        <begin position="30"/>
        <end position="49"/>
    </location>
</feature>
<dbReference type="InterPro" id="IPR036259">
    <property type="entry name" value="MFS_trans_sf"/>
</dbReference>
<dbReference type="GO" id="GO:0005886">
    <property type="term" value="C:plasma membrane"/>
    <property type="evidence" value="ECO:0007669"/>
    <property type="project" value="UniProtKB-SubCell"/>
</dbReference>
<dbReference type="SUPFAM" id="SSF103473">
    <property type="entry name" value="MFS general substrate transporter"/>
    <property type="match status" value="1"/>
</dbReference>
<dbReference type="Gene3D" id="1.20.1250.20">
    <property type="entry name" value="MFS general substrate transporter like domains"/>
    <property type="match status" value="1"/>
</dbReference>
<dbReference type="InterPro" id="IPR011701">
    <property type="entry name" value="MFS"/>
</dbReference>
<evidence type="ECO:0000256" key="1">
    <source>
        <dbReference type="ARBA" id="ARBA00004651"/>
    </source>
</evidence>
<protein>
    <submittedName>
        <fullName evidence="9">Uncharacterized protein</fullName>
    </submittedName>
</protein>
<dbReference type="Pfam" id="PF07690">
    <property type="entry name" value="MFS_1"/>
    <property type="match status" value="1"/>
</dbReference>
<dbReference type="PANTHER" id="PTHR43266:SF2">
    <property type="entry name" value="MAJOR FACILITATOR SUPERFAMILY (MFS) PROFILE DOMAIN-CONTAINING PROTEIN"/>
    <property type="match status" value="1"/>
</dbReference>
<gene>
    <name evidence="9" type="ORF">PCOS0759_LOCUS5711</name>
</gene>
<feature type="transmembrane region" description="Helical" evidence="8">
    <location>
        <begin position="514"/>
        <end position="535"/>
    </location>
</feature>
<feature type="region of interest" description="Disordered" evidence="7">
    <location>
        <begin position="240"/>
        <end position="260"/>
    </location>
</feature>
<comment type="subcellular location">
    <subcellularLocation>
        <location evidence="1">Cell membrane</location>
        <topology evidence="1">Multi-pass membrane protein</topology>
    </subcellularLocation>
</comment>
<keyword evidence="3" id="KW-1003">Cell membrane</keyword>
<dbReference type="GO" id="GO:0022857">
    <property type="term" value="F:transmembrane transporter activity"/>
    <property type="evidence" value="ECO:0007669"/>
    <property type="project" value="InterPro"/>
</dbReference>
<feature type="transmembrane region" description="Helical" evidence="8">
    <location>
        <begin position="450"/>
        <end position="472"/>
    </location>
</feature>
<feature type="compositionally biased region" description="Acidic residues" evidence="7">
    <location>
        <begin position="609"/>
        <end position="624"/>
    </location>
</feature>
<evidence type="ECO:0000256" key="2">
    <source>
        <dbReference type="ARBA" id="ARBA00022448"/>
    </source>
</evidence>
<feature type="transmembrane region" description="Helical" evidence="8">
    <location>
        <begin position="188"/>
        <end position="208"/>
    </location>
</feature>
<evidence type="ECO:0000256" key="7">
    <source>
        <dbReference type="SAM" id="MobiDB-lite"/>
    </source>
</evidence>
<feature type="transmembrane region" description="Helical" evidence="8">
    <location>
        <begin position="69"/>
        <end position="89"/>
    </location>
</feature>
<evidence type="ECO:0000256" key="6">
    <source>
        <dbReference type="ARBA" id="ARBA00023136"/>
    </source>
</evidence>
<evidence type="ECO:0000256" key="5">
    <source>
        <dbReference type="ARBA" id="ARBA00022989"/>
    </source>
</evidence>
<dbReference type="CDD" id="cd06173">
    <property type="entry name" value="MFS_MefA_like"/>
    <property type="match status" value="1"/>
</dbReference>
<keyword evidence="6 8" id="KW-0472">Membrane</keyword>
<proteinExistence type="predicted"/>
<evidence type="ECO:0000256" key="3">
    <source>
        <dbReference type="ARBA" id="ARBA00022475"/>
    </source>
</evidence>
<organism evidence="9">
    <name type="scientific">Percolomonas cosmopolitus</name>
    <dbReference type="NCBI Taxonomy" id="63605"/>
    <lineage>
        <taxon>Eukaryota</taxon>
        <taxon>Discoba</taxon>
        <taxon>Heterolobosea</taxon>
        <taxon>Tetramitia</taxon>
        <taxon>Eutetramitia</taxon>
        <taxon>Percolomonadidae</taxon>
        <taxon>Percolomonas</taxon>
    </lineage>
</organism>
<feature type="transmembrane region" description="Helical" evidence="8">
    <location>
        <begin position="484"/>
        <end position="508"/>
    </location>
</feature>
<evidence type="ECO:0000313" key="9">
    <source>
        <dbReference type="EMBL" id="CAD9082471.1"/>
    </source>
</evidence>
<keyword evidence="5 8" id="KW-1133">Transmembrane helix</keyword>
<evidence type="ECO:0000256" key="4">
    <source>
        <dbReference type="ARBA" id="ARBA00022692"/>
    </source>
</evidence>
<keyword evidence="2" id="KW-0813">Transport</keyword>